<accession>A0A2L0IC14</accession>
<evidence type="ECO:0000313" key="1">
    <source>
        <dbReference type="EMBL" id="AUX92151.1"/>
    </source>
</evidence>
<dbReference type="KEGG" id="pgz:C2E15_02895"/>
<reference evidence="1 2" key="1">
    <citation type="submission" date="2018-01" db="EMBL/GenBank/DDBJ databases">
        <title>Complete and assembled Genome of Pantoea gaviniae DSM22758T.</title>
        <authorList>
            <person name="Stevens M.J.A."/>
            <person name="Zurfluh K."/>
            <person name="Stephan R."/>
        </authorList>
    </citation>
    <scope>NUCLEOTIDE SEQUENCE [LARGE SCALE GENOMIC DNA]</scope>
    <source>
        <strain evidence="1 2">DSM 22758</strain>
    </source>
</reference>
<name>A0A2L0IC14_9GAMM</name>
<proteinExistence type="predicted"/>
<dbReference type="InterPro" id="IPR010862">
    <property type="entry name" value="DUF1493"/>
</dbReference>
<dbReference type="AlphaFoldDB" id="A0A2L0IC14"/>
<dbReference type="Proteomes" id="UP000238365">
    <property type="component" value="Chromosome"/>
</dbReference>
<dbReference type="Pfam" id="PF07377">
    <property type="entry name" value="DUF1493"/>
    <property type="match status" value="1"/>
</dbReference>
<keyword evidence="2" id="KW-1185">Reference proteome</keyword>
<evidence type="ECO:0000313" key="2">
    <source>
        <dbReference type="Proteomes" id="UP000238365"/>
    </source>
</evidence>
<protein>
    <submittedName>
        <fullName evidence="1">Cytoplasmic protein</fullName>
    </submittedName>
</protein>
<dbReference type="EMBL" id="CP026377">
    <property type="protein sequence ID" value="AUX92151.1"/>
    <property type="molecule type" value="Genomic_DNA"/>
</dbReference>
<gene>
    <name evidence="1" type="ORF">C2E15_02895</name>
</gene>
<sequence>MVTDEVVLRFFQNELPISGLLPTKENRVKMDEALQEYAEEEDLFPANNKYAQVFNIDLSVMNIENYYPWKTAWFFRRGFTQKPLEQISKPLTVRMFAESAKAGRWLYD</sequence>
<dbReference type="RefSeq" id="WP_104956051.1">
    <property type="nucleotide sequence ID" value="NZ_CP026377.1"/>
</dbReference>
<organism evidence="1 2">
    <name type="scientific">Mixta gaviniae</name>
    <dbReference type="NCBI Taxonomy" id="665914"/>
    <lineage>
        <taxon>Bacteria</taxon>
        <taxon>Pseudomonadati</taxon>
        <taxon>Pseudomonadota</taxon>
        <taxon>Gammaproteobacteria</taxon>
        <taxon>Enterobacterales</taxon>
        <taxon>Erwiniaceae</taxon>
        <taxon>Mixta</taxon>
    </lineage>
</organism>